<accession>A0ABQ6BDH7</accession>
<protein>
    <submittedName>
        <fullName evidence="2">Uncharacterized protein</fullName>
    </submittedName>
</protein>
<feature type="chain" id="PRO_5045713887" evidence="1">
    <location>
        <begin position="25"/>
        <end position="511"/>
    </location>
</feature>
<proteinExistence type="predicted"/>
<name>A0ABQ6BDH7_9BRAD</name>
<dbReference type="RefSeq" id="WP_284275071.1">
    <property type="nucleotide sequence ID" value="NZ_BSOW01000050.1"/>
</dbReference>
<evidence type="ECO:0000313" key="3">
    <source>
        <dbReference type="Proteomes" id="UP001156905"/>
    </source>
</evidence>
<gene>
    <name evidence="2" type="ORF">GCM10007857_82940</name>
</gene>
<evidence type="ECO:0000256" key="1">
    <source>
        <dbReference type="SAM" id="SignalP"/>
    </source>
</evidence>
<sequence>MSHRCLRILVALVTLCSGALSLSAAENAGLDRGTAIINPDALRKLDQHDVLTISRLLWSERNANFPLTTDILFAQLPQLAQIRPKIDAEFDRYIARHKVDAPNETIGVGEGFDVQLFDRSVLESRDTRFVLAGIVNRMDRAYVSEASCGEIRLIYRLARFETNPDGGQTATRLPMTFNLVLKARDERQTVPSGKQVTCAEIARRWLANDNPLDLVEQLPFPYDAMLDRIETNIQIAVMPKSASHDFRTDYLLKVFKYNSDTKLFEESTLENQIDRDRILGDDALRRDFRDWLLAPEHFAEFDRGTVLIPEKFLARTALAPTPAGLDASQLQPEFGLMQGEGKGDGVFTGSDVVGALKAAAERGISLQNIRSVAGFQRRLNDITCAGCHQTRGIGGFHFPGVDWLADKPSTIVPASPHFFGDQVRRRDILTAFAEGRRPDFSRGFASRPQLRGSTELAGTEYQDGWGAHCYLQPPGSVGADKSFSSWTCAKGLACQAAAASSPIGMCFVKTR</sequence>
<dbReference type="EMBL" id="BSOW01000050">
    <property type="protein sequence ID" value="GLR91576.1"/>
    <property type="molecule type" value="Genomic_DNA"/>
</dbReference>
<keyword evidence="3" id="KW-1185">Reference proteome</keyword>
<organism evidence="2 3">
    <name type="scientific">Bradyrhizobium iriomotense</name>
    <dbReference type="NCBI Taxonomy" id="441950"/>
    <lineage>
        <taxon>Bacteria</taxon>
        <taxon>Pseudomonadati</taxon>
        <taxon>Pseudomonadota</taxon>
        <taxon>Alphaproteobacteria</taxon>
        <taxon>Hyphomicrobiales</taxon>
        <taxon>Nitrobacteraceae</taxon>
        <taxon>Bradyrhizobium</taxon>
    </lineage>
</organism>
<feature type="signal peptide" evidence="1">
    <location>
        <begin position="1"/>
        <end position="24"/>
    </location>
</feature>
<reference evidence="3" key="1">
    <citation type="journal article" date="2019" name="Int. J. Syst. Evol. Microbiol.">
        <title>The Global Catalogue of Microorganisms (GCM) 10K type strain sequencing project: providing services to taxonomists for standard genome sequencing and annotation.</title>
        <authorList>
            <consortium name="The Broad Institute Genomics Platform"/>
            <consortium name="The Broad Institute Genome Sequencing Center for Infectious Disease"/>
            <person name="Wu L."/>
            <person name="Ma J."/>
        </authorList>
    </citation>
    <scope>NUCLEOTIDE SEQUENCE [LARGE SCALE GENOMIC DNA]</scope>
    <source>
        <strain evidence="3">NBRC 102520</strain>
    </source>
</reference>
<dbReference type="Proteomes" id="UP001156905">
    <property type="component" value="Unassembled WGS sequence"/>
</dbReference>
<evidence type="ECO:0000313" key="2">
    <source>
        <dbReference type="EMBL" id="GLR91576.1"/>
    </source>
</evidence>
<keyword evidence="1" id="KW-0732">Signal</keyword>
<comment type="caution">
    <text evidence="2">The sequence shown here is derived from an EMBL/GenBank/DDBJ whole genome shotgun (WGS) entry which is preliminary data.</text>
</comment>